<feature type="transmembrane region" description="Helical" evidence="1">
    <location>
        <begin position="42"/>
        <end position="60"/>
    </location>
</feature>
<sequence length="207" mass="23197">MQIHAIEADPIRKQSLDKSFQCFATAIIFERRFAVYQLRLRVLTYLGIVTPAVVGITYVTYGDESTLTLCFVALAGILGTIQLIVSLWAVVARWDEELEYSEESSLENRRLSLIFDTHARMPEVSGAEATVLVGNANRDLESLEARDRLKSVSDGEKRYGYRAALFEKDLVCKCCDKTPSSIEKPSDCKTCGCYRLLPLFTPIGALR</sequence>
<keyword evidence="3" id="KW-1185">Reference proteome</keyword>
<dbReference type="EMBL" id="JBHRSS010000001">
    <property type="protein sequence ID" value="MFC3102338.1"/>
    <property type="molecule type" value="Genomic_DNA"/>
</dbReference>
<comment type="caution">
    <text evidence="2">The sequence shown here is derived from an EMBL/GenBank/DDBJ whole genome shotgun (WGS) entry which is preliminary data.</text>
</comment>
<evidence type="ECO:0000313" key="3">
    <source>
        <dbReference type="Proteomes" id="UP001595462"/>
    </source>
</evidence>
<keyword evidence="1" id="KW-1133">Transmembrane helix</keyword>
<protein>
    <submittedName>
        <fullName evidence="2">Mobilome CxxCx(11)CxxC protein</fullName>
    </submittedName>
</protein>
<evidence type="ECO:0000256" key="1">
    <source>
        <dbReference type="SAM" id="Phobius"/>
    </source>
</evidence>
<accession>A0ABV7EHZ4</accession>
<feature type="transmembrane region" description="Helical" evidence="1">
    <location>
        <begin position="66"/>
        <end position="91"/>
    </location>
</feature>
<dbReference type="InterPro" id="IPR030914">
    <property type="entry name" value="Mob_CxxC_CxxC"/>
</dbReference>
<proteinExistence type="predicted"/>
<reference evidence="3" key="1">
    <citation type="journal article" date="2019" name="Int. J. Syst. Evol. Microbiol.">
        <title>The Global Catalogue of Microorganisms (GCM) 10K type strain sequencing project: providing services to taxonomists for standard genome sequencing and annotation.</title>
        <authorList>
            <consortium name="The Broad Institute Genomics Platform"/>
            <consortium name="The Broad Institute Genome Sequencing Center for Infectious Disease"/>
            <person name="Wu L."/>
            <person name="Ma J."/>
        </authorList>
    </citation>
    <scope>NUCLEOTIDE SEQUENCE [LARGE SCALE GENOMIC DNA]</scope>
    <source>
        <strain evidence="3">KCTC 52640</strain>
    </source>
</reference>
<keyword evidence="1" id="KW-0472">Membrane</keyword>
<gene>
    <name evidence="2" type="ORF">ACFOSU_00365</name>
</gene>
<evidence type="ECO:0000313" key="2">
    <source>
        <dbReference type="EMBL" id="MFC3102338.1"/>
    </source>
</evidence>
<keyword evidence="1" id="KW-0812">Transmembrane</keyword>
<dbReference type="RefSeq" id="WP_380685293.1">
    <property type="nucleotide sequence ID" value="NZ_JBHRSS010000001.1"/>
</dbReference>
<name>A0ABV7EHZ4_9GAMM</name>
<dbReference type="NCBIfam" id="TIGR04402">
    <property type="entry name" value="mob_CxxC_CxxC"/>
    <property type="match status" value="1"/>
</dbReference>
<organism evidence="2 3">
    <name type="scientific">Salinisphaera aquimarina</name>
    <dbReference type="NCBI Taxonomy" id="2094031"/>
    <lineage>
        <taxon>Bacteria</taxon>
        <taxon>Pseudomonadati</taxon>
        <taxon>Pseudomonadota</taxon>
        <taxon>Gammaproteobacteria</taxon>
        <taxon>Salinisphaerales</taxon>
        <taxon>Salinisphaeraceae</taxon>
        <taxon>Salinisphaera</taxon>
    </lineage>
</organism>
<dbReference type="Proteomes" id="UP001595462">
    <property type="component" value="Unassembled WGS sequence"/>
</dbReference>